<name>A0A6H5HWD1_9HYME</name>
<dbReference type="EMBL" id="CADCXV010000213">
    <property type="protein sequence ID" value="CAB0028899.1"/>
    <property type="molecule type" value="Genomic_DNA"/>
</dbReference>
<evidence type="ECO:0000313" key="2">
    <source>
        <dbReference type="EMBL" id="CAB0028899.1"/>
    </source>
</evidence>
<gene>
    <name evidence="2" type="ORF">TBRA_LOCUS1013</name>
</gene>
<feature type="compositionally biased region" description="Low complexity" evidence="1">
    <location>
        <begin position="128"/>
        <end position="140"/>
    </location>
</feature>
<sequence length="150" mass="17116">MIIRSYYWIYRAGASGGLIYSNIDHLNDVALLMHWHGRAAYMFCSIAIDVYADGSRDGERTKRERPTGRVYNVDCFLTLFSGDLMPRIPRRAAAASIMMIYFGDKPKNRRQKVFQGWLKQHNNICTTSGRTTTTTTTTTTLPSRVVPNEQ</sequence>
<accession>A0A6H5HWD1</accession>
<protein>
    <submittedName>
        <fullName evidence="2">Uncharacterized protein</fullName>
    </submittedName>
</protein>
<dbReference type="AlphaFoldDB" id="A0A6H5HWD1"/>
<feature type="region of interest" description="Disordered" evidence="1">
    <location>
        <begin position="128"/>
        <end position="150"/>
    </location>
</feature>
<keyword evidence="3" id="KW-1185">Reference proteome</keyword>
<reference evidence="2 3" key="1">
    <citation type="submission" date="2020-02" db="EMBL/GenBank/DDBJ databases">
        <authorList>
            <person name="Ferguson B K."/>
        </authorList>
    </citation>
    <scope>NUCLEOTIDE SEQUENCE [LARGE SCALE GENOMIC DNA]</scope>
</reference>
<evidence type="ECO:0000256" key="1">
    <source>
        <dbReference type="SAM" id="MobiDB-lite"/>
    </source>
</evidence>
<evidence type="ECO:0000313" key="3">
    <source>
        <dbReference type="Proteomes" id="UP000479190"/>
    </source>
</evidence>
<dbReference type="Proteomes" id="UP000479190">
    <property type="component" value="Unassembled WGS sequence"/>
</dbReference>
<organism evidence="2 3">
    <name type="scientific">Trichogramma brassicae</name>
    <dbReference type="NCBI Taxonomy" id="86971"/>
    <lineage>
        <taxon>Eukaryota</taxon>
        <taxon>Metazoa</taxon>
        <taxon>Ecdysozoa</taxon>
        <taxon>Arthropoda</taxon>
        <taxon>Hexapoda</taxon>
        <taxon>Insecta</taxon>
        <taxon>Pterygota</taxon>
        <taxon>Neoptera</taxon>
        <taxon>Endopterygota</taxon>
        <taxon>Hymenoptera</taxon>
        <taxon>Apocrita</taxon>
        <taxon>Proctotrupomorpha</taxon>
        <taxon>Chalcidoidea</taxon>
        <taxon>Trichogrammatidae</taxon>
        <taxon>Trichogramma</taxon>
    </lineage>
</organism>
<proteinExistence type="predicted"/>